<dbReference type="Pfam" id="PF18930">
    <property type="entry name" value="DUF5679"/>
    <property type="match status" value="1"/>
</dbReference>
<organism evidence="2">
    <name type="scientific">marine sediment metagenome</name>
    <dbReference type="NCBI Taxonomy" id="412755"/>
    <lineage>
        <taxon>unclassified sequences</taxon>
        <taxon>metagenomes</taxon>
        <taxon>ecological metagenomes</taxon>
    </lineage>
</organism>
<comment type="caution">
    <text evidence="2">The sequence shown here is derived from an EMBL/GenBank/DDBJ whole genome shotgun (WGS) entry which is preliminary data.</text>
</comment>
<evidence type="ECO:0000259" key="1">
    <source>
        <dbReference type="Pfam" id="PF18930"/>
    </source>
</evidence>
<dbReference type="InterPro" id="IPR044044">
    <property type="entry name" value="DUF5679"/>
</dbReference>
<accession>A0A0F9QED1</accession>
<feature type="domain" description="DUF5679" evidence="1">
    <location>
        <begin position="8"/>
        <end position="49"/>
    </location>
</feature>
<sequence length="53" mass="6046">MEEDYKAYCMRCKEKVNVVNPEIVLLKGKGTRKAVKGLCPKCNTKVFAILKKE</sequence>
<name>A0A0F9QED1_9ZZZZ</name>
<dbReference type="EMBL" id="LAZR01002041">
    <property type="protein sequence ID" value="KKN35382.1"/>
    <property type="molecule type" value="Genomic_DNA"/>
</dbReference>
<reference evidence="2" key="1">
    <citation type="journal article" date="2015" name="Nature">
        <title>Complex archaea that bridge the gap between prokaryotes and eukaryotes.</title>
        <authorList>
            <person name="Spang A."/>
            <person name="Saw J.H."/>
            <person name="Jorgensen S.L."/>
            <person name="Zaremba-Niedzwiedzka K."/>
            <person name="Martijn J."/>
            <person name="Lind A.E."/>
            <person name="van Eijk R."/>
            <person name="Schleper C."/>
            <person name="Guy L."/>
            <person name="Ettema T.J."/>
        </authorList>
    </citation>
    <scope>NUCLEOTIDE SEQUENCE</scope>
</reference>
<proteinExistence type="predicted"/>
<dbReference type="AlphaFoldDB" id="A0A0F9QED1"/>
<evidence type="ECO:0000313" key="2">
    <source>
        <dbReference type="EMBL" id="KKN35382.1"/>
    </source>
</evidence>
<protein>
    <recommendedName>
        <fullName evidence="1">DUF5679 domain-containing protein</fullName>
    </recommendedName>
</protein>
<gene>
    <name evidence="2" type="ORF">LCGC14_0784090</name>
</gene>